<keyword evidence="4" id="KW-1185">Reference proteome</keyword>
<proteinExistence type="predicted"/>
<dbReference type="InParanoid" id="A0A2P5IC06"/>
<evidence type="ECO:0000256" key="1">
    <source>
        <dbReference type="ARBA" id="ARBA00022737"/>
    </source>
</evidence>
<gene>
    <name evidence="3" type="ORF">DHEL01_v201571</name>
</gene>
<dbReference type="Proteomes" id="UP000094444">
    <property type="component" value="Unassembled WGS sequence"/>
</dbReference>
<dbReference type="InterPro" id="IPR027417">
    <property type="entry name" value="P-loop_NTPase"/>
</dbReference>
<dbReference type="Gene3D" id="3.40.50.300">
    <property type="entry name" value="P-loop containing nucleotide triphosphate hydrolases"/>
    <property type="match status" value="1"/>
</dbReference>
<dbReference type="PANTHER" id="PTHR10039">
    <property type="entry name" value="AMELOGENIN"/>
    <property type="match status" value="1"/>
</dbReference>
<comment type="caution">
    <text evidence="3">The sequence shown here is derived from an EMBL/GenBank/DDBJ whole genome shotgun (WGS) entry which is preliminary data.</text>
</comment>
<dbReference type="InterPro" id="IPR056884">
    <property type="entry name" value="NPHP3-like_N"/>
</dbReference>
<dbReference type="STRING" id="158607.A0A2P5IC06"/>
<name>A0A2P5IC06_DIAHE</name>
<evidence type="ECO:0000259" key="2">
    <source>
        <dbReference type="Pfam" id="PF24883"/>
    </source>
</evidence>
<reference evidence="3" key="1">
    <citation type="submission" date="2017-09" db="EMBL/GenBank/DDBJ databases">
        <title>Polyketide synthases of a Diaporthe helianthi virulent isolate.</title>
        <authorList>
            <person name="Baroncelli R."/>
        </authorList>
    </citation>
    <scope>NUCLEOTIDE SEQUENCE [LARGE SCALE GENOMIC DNA]</scope>
    <source>
        <strain evidence="3">7/96</strain>
    </source>
</reference>
<dbReference type="SUPFAM" id="SSF52540">
    <property type="entry name" value="P-loop containing nucleoside triphosphate hydrolases"/>
    <property type="match status" value="1"/>
</dbReference>
<accession>A0A2P5IC06</accession>
<sequence length="817" mass="93285">MSGLEGLAALGLACSIFQTISFGRETLALVKDVYRNGTIDQSLVDKSTAIQEVASDIIAVKIPPSLSKHLDEEITFLKGHNAKGSLRATVKTAVKTNWRKRRLEKMEKDLADSEQVMQSALLAWIFKSTNATNEDIDSLGANMRHFVLKYKEGCKQASELVSSEALQVRETIVRESGKTEMAIREHVTQTSAKFEQSFKDHLTQTDREKLREKLLNSLKYPGMNERANQVEDPHGRTFHWLFKDQDNLSPKDDETGRPEEVWSSFTDWLQSDLSIYWIMGKPGSGKSTLSKFILSEPRTRTLLEQWRRDVLIASHYFWRPGTIMQRNVKGMLCSIAYQLVFAIPKALEYALVDVDKLATKDAYTDWAVPDLKRFCLGLIRHLGRPLCLLVDGLDECGPEDDHQDLLDVLESFKLQDVKIIASSRNEPVFESRFRHQPQLRVQDLTLRDLHAYATAKLHDEIQKDRSFASDLATKAEGVFLWLVLVVQSLNRGFSNGDSVTDLRKRMETSPKRLNDLYKDMWARLNDDMDIYRKDAALYFRIYIATHDRRLVCTRDGFSIMEMMLASSKVRHDEFAENSIVSKSQLMGQCERFRKNVEVRCAGLLNAPREDLTHSEVAPEGLGNTERALLFFAHKDREFLIIHRSAHDFLMDTIDGQNILLYEGTPAEDLDLCVLGAGLRTAEIVHSILHGPSRRLVHFNIYDLTKLAECRDSAVEALFSRCFELNSSSGLLLVHPYPKEMLPTRIAGFFGVASEFPNLDRYCINMIEKRLFGRVVRLWLLNNGLEANQVVTKAARQANTVLEMMRPQTRILEQLSRF</sequence>
<feature type="domain" description="Nephrocystin 3-like N-terminal" evidence="2">
    <location>
        <begin position="263"/>
        <end position="424"/>
    </location>
</feature>
<dbReference type="Pfam" id="PF24883">
    <property type="entry name" value="NPHP3_N"/>
    <property type="match status" value="1"/>
</dbReference>
<dbReference type="OrthoDB" id="5086500at2759"/>
<dbReference type="PANTHER" id="PTHR10039:SF5">
    <property type="entry name" value="NACHT DOMAIN-CONTAINING PROTEIN"/>
    <property type="match status" value="1"/>
</dbReference>
<evidence type="ECO:0000313" key="3">
    <source>
        <dbReference type="EMBL" id="POS80025.1"/>
    </source>
</evidence>
<keyword evidence="1" id="KW-0677">Repeat</keyword>
<evidence type="ECO:0000313" key="4">
    <source>
        <dbReference type="Proteomes" id="UP000094444"/>
    </source>
</evidence>
<dbReference type="AlphaFoldDB" id="A0A2P5IC06"/>
<protein>
    <recommendedName>
        <fullName evidence="2">Nephrocystin 3-like N-terminal domain-containing protein</fullName>
    </recommendedName>
</protein>
<organism evidence="3 4">
    <name type="scientific">Diaporthe helianthi</name>
    <dbReference type="NCBI Taxonomy" id="158607"/>
    <lineage>
        <taxon>Eukaryota</taxon>
        <taxon>Fungi</taxon>
        <taxon>Dikarya</taxon>
        <taxon>Ascomycota</taxon>
        <taxon>Pezizomycotina</taxon>
        <taxon>Sordariomycetes</taxon>
        <taxon>Sordariomycetidae</taxon>
        <taxon>Diaporthales</taxon>
        <taxon>Diaporthaceae</taxon>
        <taxon>Diaporthe</taxon>
    </lineage>
</organism>
<dbReference type="EMBL" id="MAVT02000074">
    <property type="protein sequence ID" value="POS80025.1"/>
    <property type="molecule type" value="Genomic_DNA"/>
</dbReference>